<reference evidence="1" key="1">
    <citation type="submission" date="2020-04" db="EMBL/GenBank/DDBJ databases">
        <authorList>
            <person name="Zhang T."/>
        </authorList>
    </citation>
    <scope>NUCLEOTIDE SEQUENCE</scope>
    <source>
        <strain evidence="1">HKST-UBA03</strain>
    </source>
</reference>
<dbReference type="Proteomes" id="UP000751518">
    <property type="component" value="Unassembled WGS sequence"/>
</dbReference>
<protein>
    <submittedName>
        <fullName evidence="1">LOG family protein</fullName>
    </submittedName>
</protein>
<accession>A0A955LK04</accession>
<sequence>MNISKVTFFGYADSQESDEEYTNAFESAKLLAQEGFVVVNGGGPGVMRAASLGAKAGGGKTIGVTLYPDGSDEMLKFEGRDELNPIDDEYQTTTYLERTLKLIELGDVYVVMNGGTGTISEFGMAWGLARLHYGQHKHLILFGSWWHDIIEAFGENMRLRGEELKVYHIVDSPIEVVEKVKAIQAL</sequence>
<dbReference type="GO" id="GO:0005829">
    <property type="term" value="C:cytosol"/>
    <property type="evidence" value="ECO:0007669"/>
    <property type="project" value="TreeGrafter"/>
</dbReference>
<reference evidence="1" key="2">
    <citation type="journal article" date="2021" name="Microbiome">
        <title>Successional dynamics and alternative stable states in a saline activated sludge microbial community over 9 years.</title>
        <authorList>
            <person name="Wang Y."/>
            <person name="Ye J."/>
            <person name="Ju F."/>
            <person name="Liu L."/>
            <person name="Boyd J.A."/>
            <person name="Deng Y."/>
            <person name="Parks D.H."/>
            <person name="Jiang X."/>
            <person name="Yin X."/>
            <person name="Woodcroft B.J."/>
            <person name="Tyson G.W."/>
            <person name="Hugenholtz P."/>
            <person name="Polz M.F."/>
            <person name="Zhang T."/>
        </authorList>
    </citation>
    <scope>NUCLEOTIDE SEQUENCE</scope>
    <source>
        <strain evidence="1">HKST-UBA03</strain>
    </source>
</reference>
<dbReference type="SUPFAM" id="SSF102405">
    <property type="entry name" value="MCP/YpsA-like"/>
    <property type="match status" value="1"/>
</dbReference>
<dbReference type="InterPro" id="IPR052341">
    <property type="entry name" value="LOG_family_nucleotidases"/>
</dbReference>
<evidence type="ECO:0000313" key="2">
    <source>
        <dbReference type="Proteomes" id="UP000751518"/>
    </source>
</evidence>
<dbReference type="InterPro" id="IPR041164">
    <property type="entry name" value="LDcluster4"/>
</dbReference>
<proteinExistence type="predicted"/>
<dbReference type="PANTHER" id="PTHR43393:SF3">
    <property type="entry name" value="LYSINE DECARBOXYLASE-LIKE PROTEIN"/>
    <property type="match status" value="1"/>
</dbReference>
<dbReference type="EMBL" id="JAGQKZ010000001">
    <property type="protein sequence ID" value="MCA9391589.1"/>
    <property type="molecule type" value="Genomic_DNA"/>
</dbReference>
<dbReference type="Gene3D" id="3.40.50.450">
    <property type="match status" value="1"/>
</dbReference>
<gene>
    <name evidence="1" type="ORF">KC614_00100</name>
</gene>
<organism evidence="1 2">
    <name type="scientific">candidate division WWE3 bacterium</name>
    <dbReference type="NCBI Taxonomy" id="2053526"/>
    <lineage>
        <taxon>Bacteria</taxon>
        <taxon>Katanobacteria</taxon>
    </lineage>
</organism>
<name>A0A955LK04_UNCKA</name>
<dbReference type="Pfam" id="PF18306">
    <property type="entry name" value="LDcluster4"/>
    <property type="match status" value="1"/>
</dbReference>
<comment type="caution">
    <text evidence="1">The sequence shown here is derived from an EMBL/GenBank/DDBJ whole genome shotgun (WGS) entry which is preliminary data.</text>
</comment>
<dbReference type="PANTHER" id="PTHR43393">
    <property type="entry name" value="CYTOKININ RIBOSIDE 5'-MONOPHOSPHATE PHOSPHORIBOHYDROLASE"/>
    <property type="match status" value="1"/>
</dbReference>
<evidence type="ECO:0000313" key="1">
    <source>
        <dbReference type="EMBL" id="MCA9391589.1"/>
    </source>
</evidence>
<dbReference type="AlphaFoldDB" id="A0A955LK04"/>